<dbReference type="SMART" id="SM00557">
    <property type="entry name" value="IG_FLMN"/>
    <property type="match status" value="1"/>
</dbReference>
<dbReference type="InterPro" id="IPR013783">
    <property type="entry name" value="Ig-like_fold"/>
</dbReference>
<evidence type="ECO:0000256" key="1">
    <source>
        <dbReference type="ARBA" id="ARBA00000900"/>
    </source>
</evidence>
<accession>A0A8C5I3T1</accession>
<feature type="coiled-coil region" evidence="10">
    <location>
        <begin position="210"/>
        <end position="237"/>
    </location>
</feature>
<evidence type="ECO:0000313" key="14">
    <source>
        <dbReference type="Proteomes" id="UP000694680"/>
    </source>
</evidence>
<dbReference type="InterPro" id="IPR013083">
    <property type="entry name" value="Znf_RING/FYVE/PHD"/>
</dbReference>
<dbReference type="EC" id="2.3.2.27" evidence="3"/>
<dbReference type="InterPro" id="IPR017907">
    <property type="entry name" value="Znf_RING_CS"/>
</dbReference>
<evidence type="ECO:0000259" key="11">
    <source>
        <dbReference type="PROSITE" id="PS50089"/>
    </source>
</evidence>
<reference evidence="13" key="2">
    <citation type="submission" date="2025-08" db="UniProtKB">
        <authorList>
            <consortium name="Ensembl"/>
        </authorList>
    </citation>
    <scope>IDENTIFICATION</scope>
</reference>
<dbReference type="Gene3D" id="2.60.40.10">
    <property type="entry name" value="Immunoglobulins"/>
    <property type="match status" value="1"/>
</dbReference>
<dbReference type="PROSITE" id="PS50089">
    <property type="entry name" value="ZF_RING_2"/>
    <property type="match status" value="1"/>
</dbReference>
<dbReference type="Ensembl" id="ENSGWIT00000058155.1">
    <property type="protein sequence ID" value="ENSGWIP00000053945.1"/>
    <property type="gene ID" value="ENSGWIG00000025868.1"/>
</dbReference>
<dbReference type="AlphaFoldDB" id="A0A8C5I3T1"/>
<dbReference type="Pfam" id="PF00097">
    <property type="entry name" value="zf-C3HC4"/>
    <property type="match status" value="1"/>
</dbReference>
<evidence type="ECO:0000256" key="8">
    <source>
        <dbReference type="PROSITE-ProRule" id="PRU00024"/>
    </source>
</evidence>
<evidence type="ECO:0000256" key="4">
    <source>
        <dbReference type="ARBA" id="ARBA00022723"/>
    </source>
</evidence>
<keyword evidence="5" id="KW-0677">Repeat</keyword>
<dbReference type="PROSITE" id="PS50119">
    <property type="entry name" value="ZF_BBOX"/>
    <property type="match status" value="1"/>
</dbReference>
<feature type="domain" description="B box-type" evidence="12">
    <location>
        <begin position="146"/>
        <end position="187"/>
    </location>
</feature>
<dbReference type="Proteomes" id="UP000694680">
    <property type="component" value="Chromosome 21"/>
</dbReference>
<evidence type="ECO:0000313" key="13">
    <source>
        <dbReference type="Ensembl" id="ENSGWIP00000053945.1"/>
    </source>
</evidence>
<evidence type="ECO:0000256" key="7">
    <source>
        <dbReference type="ARBA" id="ARBA00022833"/>
    </source>
</evidence>
<keyword evidence="14" id="KW-1185">Reference proteome</keyword>
<feature type="domain" description="RING-type" evidence="11">
    <location>
        <begin position="21"/>
        <end position="75"/>
    </location>
</feature>
<dbReference type="InterPro" id="IPR001298">
    <property type="entry name" value="Filamin/ABP280_rpt"/>
</dbReference>
<evidence type="ECO:0000256" key="2">
    <source>
        <dbReference type="ARBA" id="ARBA00008518"/>
    </source>
</evidence>
<dbReference type="InterPro" id="IPR047153">
    <property type="entry name" value="TRIM45/56/19-like"/>
</dbReference>
<protein>
    <recommendedName>
        <fullName evidence="3">RING-type E3 ubiquitin transferase</fullName>
        <ecNumber evidence="3">2.3.2.27</ecNumber>
    </recommendedName>
</protein>
<comment type="catalytic activity">
    <reaction evidence="1">
        <text>S-ubiquitinyl-[E2 ubiquitin-conjugating enzyme]-L-cysteine + [acceptor protein]-L-lysine = [E2 ubiquitin-conjugating enzyme]-L-cysteine + N(6)-ubiquitinyl-[acceptor protein]-L-lysine.</text>
        <dbReference type="EC" id="2.3.2.27"/>
    </reaction>
</comment>
<dbReference type="SUPFAM" id="SSF57845">
    <property type="entry name" value="B-box zinc-binding domain"/>
    <property type="match status" value="1"/>
</dbReference>
<proteinExistence type="inferred from homology"/>
<dbReference type="PROSITE" id="PS00518">
    <property type="entry name" value="ZF_RING_1"/>
    <property type="match status" value="1"/>
</dbReference>
<dbReference type="InterPro" id="IPR000315">
    <property type="entry name" value="Znf_B-box"/>
</dbReference>
<name>A0A8C5I3T1_GOUWI</name>
<evidence type="ECO:0000256" key="3">
    <source>
        <dbReference type="ARBA" id="ARBA00012483"/>
    </source>
</evidence>
<sequence length="548" mass="60077">IGNFESDRLPMSCGENAKAVCRVCSNRYRDPKILPCLHTFCSDCIARLESFSTSVGPGEPERFGSSVTVLCPDCDSEVELPPCGPAGLSTDHLALDEMFRESERARCEVCCVHLCEFCCQAHRRQKRTSSHSVQTLAELKVEGRLCRSVLCPLHPGQELRLFCPPCDRPVCVECSASLHRDHRCCPTGDVIHRHGDHIRQMVSVHLRPRLEQLEESLLKVEASQDALQARVEAAANEVRAFARSYATAVETHCVSLLHRLDELRVQHSNQLQLQGAQLRQTHSDVQHSVDFAERLLNRGSDAEILSAKGVTLTRLTSLMENSLDRRLATVAPDDGSGICFLPREPAGEVDGFPLVGVINAKMVDVNRCTLEGEGLQHATVGEKGSFTLECRDSVGDRIIRGGENVQVSIVNKDKKSCTVEATVTDNEDGSYSVSYTPEEPGIYSVWVCVRAQHVKGSPFILSVKKKLRRHLGNFHCCSFCSSAGNKEARCGCAGTMPGGFKGCGHGHKGHPGKPHWSCCGSTTERSECLPQSVLDAVSSRGHLRTVEL</sequence>
<evidence type="ECO:0000256" key="5">
    <source>
        <dbReference type="ARBA" id="ARBA00022737"/>
    </source>
</evidence>
<dbReference type="InterPro" id="IPR001841">
    <property type="entry name" value="Znf_RING"/>
</dbReference>
<gene>
    <name evidence="13" type="primary">trim45</name>
</gene>
<dbReference type="GO" id="GO:0008270">
    <property type="term" value="F:zinc ion binding"/>
    <property type="evidence" value="ECO:0007669"/>
    <property type="project" value="UniProtKB-KW"/>
</dbReference>
<feature type="repeat" description="Filamin" evidence="9">
    <location>
        <begin position="360"/>
        <end position="463"/>
    </location>
</feature>
<organism evidence="13 14">
    <name type="scientific">Gouania willdenowi</name>
    <name type="common">Blunt-snouted clingfish</name>
    <name type="synonym">Lepadogaster willdenowi</name>
    <dbReference type="NCBI Taxonomy" id="441366"/>
    <lineage>
        <taxon>Eukaryota</taxon>
        <taxon>Metazoa</taxon>
        <taxon>Chordata</taxon>
        <taxon>Craniata</taxon>
        <taxon>Vertebrata</taxon>
        <taxon>Euteleostomi</taxon>
        <taxon>Actinopterygii</taxon>
        <taxon>Neopterygii</taxon>
        <taxon>Teleostei</taxon>
        <taxon>Neoteleostei</taxon>
        <taxon>Acanthomorphata</taxon>
        <taxon>Ovalentaria</taxon>
        <taxon>Blenniimorphae</taxon>
        <taxon>Blenniiformes</taxon>
        <taxon>Gobiesocoidei</taxon>
        <taxon>Gobiesocidae</taxon>
        <taxon>Gobiesocinae</taxon>
        <taxon>Gouania</taxon>
    </lineage>
</organism>
<reference evidence="13" key="1">
    <citation type="submission" date="2020-06" db="EMBL/GenBank/DDBJ databases">
        <authorList>
            <consortium name="Wellcome Sanger Institute Data Sharing"/>
        </authorList>
    </citation>
    <scope>NUCLEOTIDE SEQUENCE [LARGE SCALE GENOMIC DNA]</scope>
</reference>
<dbReference type="Gene3D" id="3.30.40.10">
    <property type="entry name" value="Zinc/RING finger domain, C3HC4 (zinc finger)"/>
    <property type="match status" value="1"/>
</dbReference>
<keyword evidence="7" id="KW-0862">Zinc</keyword>
<evidence type="ECO:0000259" key="12">
    <source>
        <dbReference type="PROSITE" id="PS50119"/>
    </source>
</evidence>
<dbReference type="SMART" id="SM00184">
    <property type="entry name" value="RING"/>
    <property type="match status" value="1"/>
</dbReference>
<dbReference type="InterPro" id="IPR014756">
    <property type="entry name" value="Ig_E-set"/>
</dbReference>
<dbReference type="GO" id="GO:0061630">
    <property type="term" value="F:ubiquitin protein ligase activity"/>
    <property type="evidence" value="ECO:0007669"/>
    <property type="project" value="UniProtKB-EC"/>
</dbReference>
<keyword evidence="4" id="KW-0479">Metal-binding</keyword>
<dbReference type="InterPro" id="IPR003649">
    <property type="entry name" value="Bbox_C"/>
</dbReference>
<dbReference type="GO" id="GO:0005654">
    <property type="term" value="C:nucleoplasm"/>
    <property type="evidence" value="ECO:0007669"/>
    <property type="project" value="TreeGrafter"/>
</dbReference>
<evidence type="ECO:0000256" key="10">
    <source>
        <dbReference type="SAM" id="Coils"/>
    </source>
</evidence>
<keyword evidence="6 8" id="KW-0863">Zinc-finger</keyword>
<dbReference type="GO" id="GO:0007399">
    <property type="term" value="P:nervous system development"/>
    <property type="evidence" value="ECO:0007669"/>
    <property type="project" value="UniProtKB-ARBA"/>
</dbReference>
<evidence type="ECO:0000256" key="6">
    <source>
        <dbReference type="ARBA" id="ARBA00022771"/>
    </source>
</evidence>
<dbReference type="PROSITE" id="PS50194">
    <property type="entry name" value="FILAMIN_REPEAT"/>
    <property type="match status" value="1"/>
</dbReference>
<keyword evidence="10" id="KW-0175">Coiled coil</keyword>
<dbReference type="Pfam" id="PF00643">
    <property type="entry name" value="zf-B_box"/>
    <property type="match status" value="1"/>
</dbReference>
<dbReference type="PANTHER" id="PTHR25462:SF291">
    <property type="entry name" value="E3 UBIQUITIN-PROTEIN LIGASE TRIM45"/>
    <property type="match status" value="1"/>
</dbReference>
<dbReference type="Pfam" id="PF00630">
    <property type="entry name" value="Filamin"/>
    <property type="match status" value="1"/>
</dbReference>
<dbReference type="InterPro" id="IPR018957">
    <property type="entry name" value="Znf_C3HC4_RING-type"/>
</dbReference>
<reference evidence="13" key="3">
    <citation type="submission" date="2025-09" db="UniProtKB">
        <authorList>
            <consortium name="Ensembl"/>
        </authorList>
    </citation>
    <scope>IDENTIFICATION</scope>
</reference>
<dbReference type="Gene3D" id="3.30.160.60">
    <property type="entry name" value="Classic Zinc Finger"/>
    <property type="match status" value="1"/>
</dbReference>
<dbReference type="SUPFAM" id="SSF81296">
    <property type="entry name" value="E set domains"/>
    <property type="match status" value="1"/>
</dbReference>
<dbReference type="SUPFAM" id="SSF57850">
    <property type="entry name" value="RING/U-box"/>
    <property type="match status" value="1"/>
</dbReference>
<dbReference type="PANTHER" id="PTHR25462">
    <property type="entry name" value="BONUS, ISOFORM C-RELATED"/>
    <property type="match status" value="1"/>
</dbReference>
<comment type="similarity">
    <text evidence="2">Belongs to the TRIM/RBCC family.</text>
</comment>
<dbReference type="SMART" id="SM00502">
    <property type="entry name" value="BBC"/>
    <property type="match status" value="1"/>
</dbReference>
<evidence type="ECO:0000256" key="9">
    <source>
        <dbReference type="PROSITE-ProRule" id="PRU00087"/>
    </source>
</evidence>
<dbReference type="InterPro" id="IPR017868">
    <property type="entry name" value="Filamin/ABP280_repeat-like"/>
</dbReference>